<feature type="chain" id="PRO_5008533056" description="DUF4440 domain-containing protein" evidence="1">
    <location>
        <begin position="21"/>
        <end position="148"/>
    </location>
</feature>
<evidence type="ECO:0000256" key="1">
    <source>
        <dbReference type="SAM" id="SignalP"/>
    </source>
</evidence>
<proteinExistence type="predicted"/>
<name>A0A1B1YTJ7_9GAMM</name>
<feature type="domain" description="DUF4440" evidence="2">
    <location>
        <begin position="26"/>
        <end position="133"/>
    </location>
</feature>
<evidence type="ECO:0000259" key="2">
    <source>
        <dbReference type="Pfam" id="PF14534"/>
    </source>
</evidence>
<dbReference type="Pfam" id="PF14534">
    <property type="entry name" value="DUF4440"/>
    <property type="match status" value="1"/>
</dbReference>
<keyword evidence="4" id="KW-1185">Reference proteome</keyword>
<dbReference type="InParanoid" id="A0A1B1YTJ7"/>
<organism evidence="3 4">
    <name type="scientific">Immundisolibacter cernigliae</name>
    <dbReference type="NCBI Taxonomy" id="1810504"/>
    <lineage>
        <taxon>Bacteria</taxon>
        <taxon>Pseudomonadati</taxon>
        <taxon>Pseudomonadota</taxon>
        <taxon>Gammaproteobacteria</taxon>
        <taxon>Immundisolibacterales</taxon>
        <taxon>Immundisolibacteraceae</taxon>
        <taxon>Immundisolibacter</taxon>
    </lineage>
</organism>
<dbReference type="Proteomes" id="UP000092952">
    <property type="component" value="Chromosome"/>
</dbReference>
<evidence type="ECO:0000313" key="3">
    <source>
        <dbReference type="EMBL" id="ANX04190.1"/>
    </source>
</evidence>
<dbReference type="InterPro" id="IPR032710">
    <property type="entry name" value="NTF2-like_dom_sf"/>
</dbReference>
<dbReference type="SUPFAM" id="SSF54427">
    <property type="entry name" value="NTF2-like"/>
    <property type="match status" value="1"/>
</dbReference>
<gene>
    <name evidence="3" type="ORF">PG2T_08380</name>
</gene>
<evidence type="ECO:0000313" key="4">
    <source>
        <dbReference type="Proteomes" id="UP000092952"/>
    </source>
</evidence>
<keyword evidence="1" id="KW-0732">Signal</keyword>
<dbReference type="KEGG" id="gbi:PG2T_08380"/>
<accession>A0A1B1YTJ7</accession>
<dbReference type="EMBL" id="CP014671">
    <property type="protein sequence ID" value="ANX04190.1"/>
    <property type="molecule type" value="Genomic_DNA"/>
</dbReference>
<sequence>MSWAKRLICLFIAVSGAAGADPMQEVLAVDDARTAALIAADRPALDRTLARELRYVHSNGLTQDRATYLDATIGGTMQYRVIRPLQRQARPIAETVVLLTGSNHVEVVLNGRPLQAEVLYTAVYLQEDGAWKMTAWQSTPAPAESPTP</sequence>
<dbReference type="Gene3D" id="3.10.450.50">
    <property type="match status" value="1"/>
</dbReference>
<reference evidence="4" key="1">
    <citation type="submission" date="2016-03" db="EMBL/GenBank/DDBJ databases">
        <title>Complete genome sequence of Solimmundus cernigliae, representing a novel lineage of polycyclic aromatic hydrocarbon degraders within the Gammaproteobacteria.</title>
        <authorList>
            <person name="Singleton D.R."/>
            <person name="Dickey A.N."/>
            <person name="Scholl E.H."/>
            <person name="Wright F.A."/>
            <person name="Aitken M.D."/>
        </authorList>
    </citation>
    <scope>NUCLEOTIDE SEQUENCE [LARGE SCALE GENOMIC DNA]</scope>
    <source>
        <strain evidence="4">TR3.2</strain>
    </source>
</reference>
<dbReference type="InterPro" id="IPR027843">
    <property type="entry name" value="DUF4440"/>
</dbReference>
<dbReference type="STRING" id="1810504.PG2T_08380"/>
<feature type="signal peptide" evidence="1">
    <location>
        <begin position="1"/>
        <end position="20"/>
    </location>
</feature>
<protein>
    <recommendedName>
        <fullName evidence="2">DUF4440 domain-containing protein</fullName>
    </recommendedName>
</protein>
<dbReference type="AlphaFoldDB" id="A0A1B1YTJ7"/>